<organism evidence="1 2">
    <name type="scientific">Clunio marinus</name>
    <dbReference type="NCBI Taxonomy" id="568069"/>
    <lineage>
        <taxon>Eukaryota</taxon>
        <taxon>Metazoa</taxon>
        <taxon>Ecdysozoa</taxon>
        <taxon>Arthropoda</taxon>
        <taxon>Hexapoda</taxon>
        <taxon>Insecta</taxon>
        <taxon>Pterygota</taxon>
        <taxon>Neoptera</taxon>
        <taxon>Endopterygota</taxon>
        <taxon>Diptera</taxon>
        <taxon>Nematocera</taxon>
        <taxon>Chironomoidea</taxon>
        <taxon>Chironomidae</taxon>
        <taxon>Clunio</taxon>
    </lineage>
</organism>
<evidence type="ECO:0000313" key="2">
    <source>
        <dbReference type="Proteomes" id="UP000183832"/>
    </source>
</evidence>
<dbReference type="EMBL" id="CVRI01000056">
    <property type="protein sequence ID" value="CRL01807.1"/>
    <property type="molecule type" value="Genomic_DNA"/>
</dbReference>
<dbReference type="AlphaFoldDB" id="A0A1J1INI4"/>
<keyword evidence="2" id="KW-1185">Reference proteome</keyword>
<proteinExistence type="predicted"/>
<sequence length="65" mass="7691">MHLFVSHYILEIHLRRHLEIFQNWIVNVNGTTLDGRPQILLSSKNTQKNLAEFQRDCDNCKSILK</sequence>
<protein>
    <submittedName>
        <fullName evidence="1">CLUMA_CG015023, isoform A</fullName>
    </submittedName>
</protein>
<evidence type="ECO:0000313" key="1">
    <source>
        <dbReference type="EMBL" id="CRL01807.1"/>
    </source>
</evidence>
<reference evidence="1 2" key="1">
    <citation type="submission" date="2015-04" db="EMBL/GenBank/DDBJ databases">
        <authorList>
            <person name="Syromyatnikov M.Y."/>
            <person name="Popov V.N."/>
        </authorList>
    </citation>
    <scope>NUCLEOTIDE SEQUENCE [LARGE SCALE GENOMIC DNA]</scope>
</reference>
<gene>
    <name evidence="1" type="ORF">CLUMA_CG015023</name>
</gene>
<name>A0A1J1INI4_9DIPT</name>
<accession>A0A1J1INI4</accession>
<dbReference type="Proteomes" id="UP000183832">
    <property type="component" value="Unassembled WGS sequence"/>
</dbReference>